<sequence length="280" mass="31993">MSEKGKTYRFTVKLRKKPLQGGRFSLILDYYNGNVEYLSNEQRGERVREHLGLYLIPENSPEDKLANERTMELAREILEKKKAELDTLKKDGLQPIVKKSKDEPIELPSSLAKSSNTVSKLLMVNASKCVINNINTISIHIGHRKIKDNRLSLFLDCNFGSNIIYLGNDKFEGRKRKFLGLYLTDDDTPEARIANSQNRLQAESILEKVTEYLNELKRIHILSENTKSVESPSTTPLMSDDTSKTESDDPTILTDLKLTKTEEESYHNALDKLDQMLSEI</sequence>
<dbReference type="Proteomes" id="UP000183040">
    <property type="component" value="Unassembled WGS sequence"/>
</dbReference>
<feature type="domain" description="Arm DNA-binding" evidence="2">
    <location>
        <begin position="12"/>
        <end position="86"/>
    </location>
</feature>
<reference evidence="3 4" key="1">
    <citation type="submission" date="2016-10" db="EMBL/GenBank/DDBJ databases">
        <authorList>
            <person name="de Groot N.N."/>
        </authorList>
    </citation>
    <scope>NUCLEOTIDE SEQUENCE [LARGE SCALE GENOMIC DNA]</scope>
    <source>
        <strain evidence="3 4">NLAE-zl-G339</strain>
    </source>
</reference>
<organism evidence="3 4">
    <name type="scientific">Bacteroides xylanisolvens</name>
    <dbReference type="NCBI Taxonomy" id="371601"/>
    <lineage>
        <taxon>Bacteria</taxon>
        <taxon>Pseudomonadati</taxon>
        <taxon>Bacteroidota</taxon>
        <taxon>Bacteroidia</taxon>
        <taxon>Bacteroidales</taxon>
        <taxon>Bacteroidaceae</taxon>
        <taxon>Bacteroides</taxon>
    </lineage>
</organism>
<evidence type="ECO:0000256" key="1">
    <source>
        <dbReference type="SAM" id="MobiDB-lite"/>
    </source>
</evidence>
<evidence type="ECO:0000313" key="3">
    <source>
        <dbReference type="EMBL" id="SEA67822.1"/>
    </source>
</evidence>
<protein>
    <submittedName>
        <fullName evidence="3">Phage integrase SAM-like domain-containing protein</fullName>
    </submittedName>
</protein>
<dbReference type="InterPro" id="IPR035386">
    <property type="entry name" value="Arm-DNA-bind_5"/>
</dbReference>
<gene>
    <name evidence="3" type="ORF">SAMN04487924_110184</name>
</gene>
<dbReference type="EMBL" id="FNRP01000010">
    <property type="protein sequence ID" value="SEA67822.1"/>
    <property type="molecule type" value="Genomic_DNA"/>
</dbReference>
<dbReference type="RefSeq" id="WP_074706331.1">
    <property type="nucleotide sequence ID" value="NZ_FNRP01000010.1"/>
</dbReference>
<accession>A0A1H4D6C2</accession>
<dbReference type="Pfam" id="PF17293">
    <property type="entry name" value="Arm-DNA-bind_5"/>
    <property type="match status" value="1"/>
</dbReference>
<feature type="compositionally biased region" description="Polar residues" evidence="1">
    <location>
        <begin position="227"/>
        <end position="237"/>
    </location>
</feature>
<feature type="region of interest" description="Disordered" evidence="1">
    <location>
        <begin position="227"/>
        <end position="251"/>
    </location>
</feature>
<dbReference type="AlphaFoldDB" id="A0A1H4D6C2"/>
<name>A0A1H4D6C2_9BACE</name>
<evidence type="ECO:0000259" key="2">
    <source>
        <dbReference type="Pfam" id="PF17293"/>
    </source>
</evidence>
<evidence type="ECO:0000313" key="4">
    <source>
        <dbReference type="Proteomes" id="UP000183040"/>
    </source>
</evidence>
<proteinExistence type="predicted"/>